<accession>A0A517MQQ2</accession>
<dbReference type="EMBL" id="CP036263">
    <property type="protein sequence ID" value="QDS97202.1"/>
    <property type="molecule type" value="Genomic_DNA"/>
</dbReference>
<organism evidence="1 2">
    <name type="scientific">Adhaeretor mobilis</name>
    <dbReference type="NCBI Taxonomy" id="1930276"/>
    <lineage>
        <taxon>Bacteria</taxon>
        <taxon>Pseudomonadati</taxon>
        <taxon>Planctomycetota</taxon>
        <taxon>Planctomycetia</taxon>
        <taxon>Pirellulales</taxon>
        <taxon>Lacipirellulaceae</taxon>
        <taxon>Adhaeretor</taxon>
    </lineage>
</organism>
<proteinExistence type="predicted"/>
<reference evidence="1 2" key="1">
    <citation type="submission" date="2019-02" db="EMBL/GenBank/DDBJ databases">
        <title>Deep-cultivation of Planctomycetes and their phenomic and genomic characterization uncovers novel biology.</title>
        <authorList>
            <person name="Wiegand S."/>
            <person name="Jogler M."/>
            <person name="Boedeker C."/>
            <person name="Pinto D."/>
            <person name="Vollmers J."/>
            <person name="Rivas-Marin E."/>
            <person name="Kohn T."/>
            <person name="Peeters S.H."/>
            <person name="Heuer A."/>
            <person name="Rast P."/>
            <person name="Oberbeckmann S."/>
            <person name="Bunk B."/>
            <person name="Jeske O."/>
            <person name="Meyerdierks A."/>
            <person name="Storesund J.E."/>
            <person name="Kallscheuer N."/>
            <person name="Luecker S."/>
            <person name="Lage O.M."/>
            <person name="Pohl T."/>
            <person name="Merkel B.J."/>
            <person name="Hornburger P."/>
            <person name="Mueller R.-W."/>
            <person name="Bruemmer F."/>
            <person name="Labrenz M."/>
            <person name="Spormann A.M."/>
            <person name="Op den Camp H."/>
            <person name="Overmann J."/>
            <person name="Amann R."/>
            <person name="Jetten M.S.M."/>
            <person name="Mascher T."/>
            <person name="Medema M.H."/>
            <person name="Devos D.P."/>
            <person name="Kaster A.-K."/>
            <person name="Ovreas L."/>
            <person name="Rohde M."/>
            <person name="Galperin M.Y."/>
            <person name="Jogler C."/>
        </authorList>
    </citation>
    <scope>NUCLEOTIDE SEQUENCE [LARGE SCALE GENOMIC DNA]</scope>
    <source>
        <strain evidence="1 2">HG15A2</strain>
    </source>
</reference>
<sequence>MRALRQLPSESLTDQLVRIIGENLTTLAVQPLASRQIRLRILVQAIIEESNSPSPLIAGDLTEPLLLPRQPMPSYLQD</sequence>
<dbReference type="AlphaFoldDB" id="A0A517MQQ2"/>
<protein>
    <submittedName>
        <fullName evidence="1">Uncharacterized protein</fullName>
    </submittedName>
</protein>
<name>A0A517MQQ2_9BACT</name>
<keyword evidence="2" id="KW-1185">Reference proteome</keyword>
<evidence type="ECO:0000313" key="1">
    <source>
        <dbReference type="EMBL" id="QDS97202.1"/>
    </source>
</evidence>
<evidence type="ECO:0000313" key="2">
    <source>
        <dbReference type="Proteomes" id="UP000319852"/>
    </source>
</evidence>
<dbReference type="KEGG" id="amob:HG15A2_04620"/>
<dbReference type="RefSeq" id="WP_145057386.1">
    <property type="nucleotide sequence ID" value="NZ_CP036263.1"/>
</dbReference>
<gene>
    <name evidence="1" type="ORF">HG15A2_04620</name>
</gene>
<dbReference type="Proteomes" id="UP000319852">
    <property type="component" value="Chromosome"/>
</dbReference>